<evidence type="ECO:0000256" key="1">
    <source>
        <dbReference type="ARBA" id="ARBA00001971"/>
    </source>
</evidence>
<dbReference type="InterPro" id="IPR036396">
    <property type="entry name" value="Cyt_P450_sf"/>
</dbReference>
<evidence type="ECO:0000256" key="9">
    <source>
        <dbReference type="SAM" id="Phobius"/>
    </source>
</evidence>
<dbReference type="PANTHER" id="PTHR46206:SF6">
    <property type="entry name" value="CYTOCHROME P450 MONOOXYGENASE AN1598-RELATED"/>
    <property type="match status" value="1"/>
</dbReference>
<protein>
    <recommendedName>
        <fullName evidence="12">Cytochrome P450</fullName>
    </recommendedName>
</protein>
<sequence length="464" mass="52180">MENTFSPFIGQLLLSSTTGILTCALFLVCRSGQFQSFLYEFLKFGRTSSSRFGVLVHSAIKDGYYKQNKNGGYFSVKAPHADYLIIPPKFVDFVKNLPESKVTFQGDVEDSNLAPYTSLGYHLDIVAKSTRTDLTKHLGGIILDLLDETKYALLTELPDCDKEWIPIKPFHNILRIISLVSGRVFVGPELNRNEAYIESTVNYTTSSMMAAFAQRLAAKAAGLEPINDMLTWNMHNVPKRDPSVIAAAQLLIAFAAIHTTSNQLTNMLYDLATHPEYHEPLRLEIEEVLASESDHALSKGSLPKLRKLDSFMKESQRLYPPALLSITRRVNSPIELPDGRVLQKGSYFAVANSQICRDPEIFENPDDFDMFRFERMRSKQGEEHKYQFVTTSLETMAFGHGAHACPGRFFAGNEIKMIMVEFLRGYEVRLPPGAERPSTVMHGSNCAVSTTAEILIRKRAWSEL</sequence>
<dbReference type="CDD" id="cd11041">
    <property type="entry name" value="CYP503A1-like"/>
    <property type="match status" value="1"/>
</dbReference>
<keyword evidence="11" id="KW-1185">Reference proteome</keyword>
<dbReference type="Pfam" id="PF00067">
    <property type="entry name" value="p450"/>
    <property type="match status" value="1"/>
</dbReference>
<dbReference type="GO" id="GO:0005506">
    <property type="term" value="F:iron ion binding"/>
    <property type="evidence" value="ECO:0007669"/>
    <property type="project" value="InterPro"/>
</dbReference>
<dbReference type="InterPro" id="IPR017972">
    <property type="entry name" value="Cyt_P450_CS"/>
</dbReference>
<dbReference type="EMBL" id="JAAMPI010000271">
    <property type="protein sequence ID" value="KAF4633307.1"/>
    <property type="molecule type" value="Genomic_DNA"/>
</dbReference>
<dbReference type="OrthoDB" id="1844152at2759"/>
<proteinExistence type="inferred from homology"/>
<evidence type="ECO:0000256" key="2">
    <source>
        <dbReference type="ARBA" id="ARBA00010617"/>
    </source>
</evidence>
<feature type="transmembrane region" description="Helical" evidence="9">
    <location>
        <begin position="12"/>
        <end position="29"/>
    </location>
</feature>
<dbReference type="InterPro" id="IPR001128">
    <property type="entry name" value="Cyt_P450"/>
</dbReference>
<comment type="caution">
    <text evidence="10">The sequence shown here is derived from an EMBL/GenBank/DDBJ whole genome shotgun (WGS) entry which is preliminary data.</text>
</comment>
<dbReference type="GO" id="GO:0004497">
    <property type="term" value="F:monooxygenase activity"/>
    <property type="evidence" value="ECO:0007669"/>
    <property type="project" value="UniProtKB-KW"/>
</dbReference>
<keyword evidence="5 7" id="KW-0408">Iron</keyword>
<keyword evidence="9" id="KW-0812">Transmembrane</keyword>
<evidence type="ECO:0000256" key="3">
    <source>
        <dbReference type="ARBA" id="ARBA00022723"/>
    </source>
</evidence>
<dbReference type="SUPFAM" id="SSF48264">
    <property type="entry name" value="Cytochrome P450"/>
    <property type="match status" value="1"/>
</dbReference>
<accession>A0A8H4RRS5</accession>
<dbReference type="Proteomes" id="UP000566819">
    <property type="component" value="Unassembled WGS sequence"/>
</dbReference>
<evidence type="ECO:0000256" key="8">
    <source>
        <dbReference type="RuleBase" id="RU000461"/>
    </source>
</evidence>
<dbReference type="PRINTS" id="PR00465">
    <property type="entry name" value="EP450IV"/>
</dbReference>
<dbReference type="PROSITE" id="PS00086">
    <property type="entry name" value="CYTOCHROME_P450"/>
    <property type="match status" value="1"/>
</dbReference>
<keyword evidence="6 8" id="KW-0503">Monooxygenase</keyword>
<gene>
    <name evidence="10" type="ORF">G7Y89_g4811</name>
</gene>
<dbReference type="PANTHER" id="PTHR46206">
    <property type="entry name" value="CYTOCHROME P450"/>
    <property type="match status" value="1"/>
</dbReference>
<keyword evidence="4 8" id="KW-0560">Oxidoreductase</keyword>
<keyword evidence="9" id="KW-1133">Transmembrane helix</keyword>
<evidence type="ECO:0000256" key="7">
    <source>
        <dbReference type="PIRSR" id="PIRSR602403-1"/>
    </source>
</evidence>
<dbReference type="AlphaFoldDB" id="A0A8H4RRS5"/>
<organism evidence="10 11">
    <name type="scientific">Cudoniella acicularis</name>
    <dbReference type="NCBI Taxonomy" id="354080"/>
    <lineage>
        <taxon>Eukaryota</taxon>
        <taxon>Fungi</taxon>
        <taxon>Dikarya</taxon>
        <taxon>Ascomycota</taxon>
        <taxon>Pezizomycotina</taxon>
        <taxon>Leotiomycetes</taxon>
        <taxon>Helotiales</taxon>
        <taxon>Tricladiaceae</taxon>
        <taxon>Cudoniella</taxon>
    </lineage>
</organism>
<evidence type="ECO:0008006" key="12">
    <source>
        <dbReference type="Google" id="ProtNLM"/>
    </source>
</evidence>
<evidence type="ECO:0000256" key="5">
    <source>
        <dbReference type="ARBA" id="ARBA00023004"/>
    </source>
</evidence>
<dbReference type="GO" id="GO:0016705">
    <property type="term" value="F:oxidoreductase activity, acting on paired donors, with incorporation or reduction of molecular oxygen"/>
    <property type="evidence" value="ECO:0007669"/>
    <property type="project" value="InterPro"/>
</dbReference>
<evidence type="ECO:0000313" key="10">
    <source>
        <dbReference type="EMBL" id="KAF4633307.1"/>
    </source>
</evidence>
<evidence type="ECO:0000256" key="6">
    <source>
        <dbReference type="ARBA" id="ARBA00023033"/>
    </source>
</evidence>
<dbReference type="GO" id="GO:0020037">
    <property type="term" value="F:heme binding"/>
    <property type="evidence" value="ECO:0007669"/>
    <property type="project" value="InterPro"/>
</dbReference>
<keyword evidence="9" id="KW-0472">Membrane</keyword>
<comment type="cofactor">
    <cofactor evidence="1 7">
        <name>heme</name>
        <dbReference type="ChEBI" id="CHEBI:30413"/>
    </cofactor>
</comment>
<feature type="binding site" description="axial binding residue" evidence="7">
    <location>
        <position position="405"/>
    </location>
    <ligand>
        <name>heme</name>
        <dbReference type="ChEBI" id="CHEBI:30413"/>
    </ligand>
    <ligandPart>
        <name>Fe</name>
        <dbReference type="ChEBI" id="CHEBI:18248"/>
    </ligandPart>
</feature>
<dbReference type="Gene3D" id="1.10.630.10">
    <property type="entry name" value="Cytochrome P450"/>
    <property type="match status" value="1"/>
</dbReference>
<reference evidence="10 11" key="1">
    <citation type="submission" date="2020-03" db="EMBL/GenBank/DDBJ databases">
        <title>Draft Genome Sequence of Cudoniella acicularis.</title>
        <authorList>
            <person name="Buettner E."/>
            <person name="Kellner H."/>
        </authorList>
    </citation>
    <scope>NUCLEOTIDE SEQUENCE [LARGE SCALE GENOMIC DNA]</scope>
    <source>
        <strain evidence="10 11">DSM 108380</strain>
    </source>
</reference>
<name>A0A8H4RRS5_9HELO</name>
<keyword evidence="7 8" id="KW-0349">Heme</keyword>
<dbReference type="InterPro" id="IPR002403">
    <property type="entry name" value="Cyt_P450_E_grp-IV"/>
</dbReference>
<evidence type="ECO:0000313" key="11">
    <source>
        <dbReference type="Proteomes" id="UP000566819"/>
    </source>
</evidence>
<keyword evidence="3 7" id="KW-0479">Metal-binding</keyword>
<comment type="similarity">
    <text evidence="2 8">Belongs to the cytochrome P450 family.</text>
</comment>
<evidence type="ECO:0000256" key="4">
    <source>
        <dbReference type="ARBA" id="ARBA00023002"/>
    </source>
</evidence>